<comment type="caution">
    <text evidence="1">The sequence shown here is derived from an EMBL/GenBank/DDBJ whole genome shotgun (WGS) entry which is preliminary data.</text>
</comment>
<organism evidence="1 2">
    <name type="scientific">Brevibacillus choshinensis</name>
    <dbReference type="NCBI Taxonomy" id="54911"/>
    <lineage>
        <taxon>Bacteria</taxon>
        <taxon>Bacillati</taxon>
        <taxon>Bacillota</taxon>
        <taxon>Bacilli</taxon>
        <taxon>Bacillales</taxon>
        <taxon>Paenibacillaceae</taxon>
        <taxon>Brevibacillus</taxon>
    </lineage>
</organism>
<dbReference type="EMBL" id="LJJB01000013">
    <property type="protein sequence ID" value="KQL45093.1"/>
    <property type="molecule type" value="Genomic_DNA"/>
</dbReference>
<accession>A0ABR5N3L7</accession>
<proteinExistence type="predicted"/>
<gene>
    <name evidence="1" type="ORF">AN963_27720</name>
</gene>
<reference evidence="1 2" key="1">
    <citation type="submission" date="2015-09" db="EMBL/GenBank/DDBJ databases">
        <title>Genome sequencing project for genomic taxonomy and phylogenomics of Bacillus-like bacteria.</title>
        <authorList>
            <person name="Liu B."/>
            <person name="Wang J."/>
            <person name="Zhu Y."/>
            <person name="Liu G."/>
            <person name="Chen Q."/>
            <person name="Chen Z."/>
            <person name="Lan J."/>
            <person name="Che J."/>
            <person name="Ge C."/>
            <person name="Shi H."/>
            <person name="Pan Z."/>
            <person name="Liu X."/>
        </authorList>
    </citation>
    <scope>NUCLEOTIDE SEQUENCE [LARGE SCALE GENOMIC DNA]</scope>
    <source>
        <strain evidence="1 2">DSM 8552</strain>
    </source>
</reference>
<dbReference type="Proteomes" id="UP000051063">
    <property type="component" value="Unassembled WGS sequence"/>
</dbReference>
<protein>
    <submittedName>
        <fullName evidence="1">Barnase inhibitor</fullName>
    </submittedName>
</protein>
<name>A0ABR5N3L7_BRECH</name>
<evidence type="ECO:0000313" key="1">
    <source>
        <dbReference type="EMBL" id="KQL45093.1"/>
    </source>
</evidence>
<sequence>MEREVLWKSLMMKGSIVMVWSQSILEKYVANIREANLIEEE</sequence>
<evidence type="ECO:0000313" key="2">
    <source>
        <dbReference type="Proteomes" id="UP000051063"/>
    </source>
</evidence>
<keyword evidence="2" id="KW-1185">Reference proteome</keyword>
<dbReference type="RefSeq" id="WP_055747694.1">
    <property type="nucleotide sequence ID" value="NZ_LJJB01000013.1"/>
</dbReference>